<comment type="caution">
    <text evidence="1">The sequence shown here is derived from an EMBL/GenBank/DDBJ whole genome shotgun (WGS) entry which is preliminary data.</text>
</comment>
<proteinExistence type="predicted"/>
<reference evidence="1" key="1">
    <citation type="submission" date="2020-05" db="EMBL/GenBank/DDBJ databases">
        <title>Large-scale comparative analyses of tick genomes elucidate their genetic diversity and vector capacities.</title>
        <authorList>
            <person name="Jia N."/>
            <person name="Wang J."/>
            <person name="Shi W."/>
            <person name="Du L."/>
            <person name="Sun Y."/>
            <person name="Zhan W."/>
            <person name="Jiang J."/>
            <person name="Wang Q."/>
            <person name="Zhang B."/>
            <person name="Ji P."/>
            <person name="Sakyi L.B."/>
            <person name="Cui X."/>
            <person name="Yuan T."/>
            <person name="Jiang B."/>
            <person name="Yang W."/>
            <person name="Lam T.T.-Y."/>
            <person name="Chang Q."/>
            <person name="Ding S."/>
            <person name="Wang X."/>
            <person name="Zhu J."/>
            <person name="Ruan X."/>
            <person name="Zhao L."/>
            <person name="Wei J."/>
            <person name="Que T."/>
            <person name="Du C."/>
            <person name="Cheng J."/>
            <person name="Dai P."/>
            <person name="Han X."/>
            <person name="Huang E."/>
            <person name="Gao Y."/>
            <person name="Liu J."/>
            <person name="Shao H."/>
            <person name="Ye R."/>
            <person name="Li L."/>
            <person name="Wei W."/>
            <person name="Wang X."/>
            <person name="Wang C."/>
            <person name="Yang T."/>
            <person name="Huo Q."/>
            <person name="Li W."/>
            <person name="Guo W."/>
            <person name="Chen H."/>
            <person name="Zhou L."/>
            <person name="Ni X."/>
            <person name="Tian J."/>
            <person name="Zhou Y."/>
            <person name="Sheng Y."/>
            <person name="Liu T."/>
            <person name="Pan Y."/>
            <person name="Xia L."/>
            <person name="Li J."/>
            <person name="Zhao F."/>
            <person name="Cao W."/>
        </authorList>
    </citation>
    <scope>NUCLEOTIDE SEQUENCE</scope>
    <source>
        <strain evidence="1">Dsil-2018</strain>
    </source>
</reference>
<name>A0ACB8CT56_DERSI</name>
<organism evidence="1 2">
    <name type="scientific">Dermacentor silvarum</name>
    <name type="common">Tick</name>
    <dbReference type="NCBI Taxonomy" id="543639"/>
    <lineage>
        <taxon>Eukaryota</taxon>
        <taxon>Metazoa</taxon>
        <taxon>Ecdysozoa</taxon>
        <taxon>Arthropoda</taxon>
        <taxon>Chelicerata</taxon>
        <taxon>Arachnida</taxon>
        <taxon>Acari</taxon>
        <taxon>Parasitiformes</taxon>
        <taxon>Ixodida</taxon>
        <taxon>Ixodoidea</taxon>
        <taxon>Ixodidae</taxon>
        <taxon>Rhipicephalinae</taxon>
        <taxon>Dermacentor</taxon>
    </lineage>
</organism>
<keyword evidence="2" id="KW-1185">Reference proteome</keyword>
<dbReference type="Proteomes" id="UP000821865">
    <property type="component" value="Chromosome 5"/>
</dbReference>
<evidence type="ECO:0000313" key="1">
    <source>
        <dbReference type="EMBL" id="KAH7950276.1"/>
    </source>
</evidence>
<sequence length="764" mass="83397">MMRSASGNVGPISSLDDPQHRQYQAKARNKWKEVFASFVLLACFVMVLMFVTGWNKKMTSDAKSFRGARQRGPFGLPGTAPPKDEELTTEEVVQRPLPRRATEAPEDEVRPTERPHVDTITPAVDAVTTEPVLATSAEQGDQQQEQGGGEMQAAPRAAVTEGGEAACNTSLCRHMKDWFDATVGSQADPCKERNTFVCHASVAFPSFDSNPDKHVAIIEANRTDDPTDDGQKHATSEEDGQELMKSCLKYAFNPAKGVQDVLSFLQHFNLDLRRMTDDLAEDPLQRMMQLSLEYGVDAPVSFSRKYDVTGEASAAFALEITLNPEVKEFVNALHSLEEDDVDDFYQFLLTHYALVDDANVTEQLMDADTEIAEFVNETAAGSRRPHRMSIGSLANSTGISTDRWQWLFARFGLSKHGLNEHVTVDEQALALVAYLSRPEERLAMRRVLAWNVLRYLVGPKADVVAALNWTRAVEDLPDKKAVMPTPETKCQRLVDRLSGVPHRILDLFDGKTAVPAATISGVTGFMAELQDAVASIFNFGAANGSAIAAERDSVPSRRASATSQAALFPDSGRQDADPEHLFLALGGTTKRTDGTMLAGTRGSRRQLPPAMAASPSRLARPPTAGAGAASGDDVSGQRGLSGHLLPATINDTWRQRRLNETELADRGRLDEVLGSRIAYLAFQRARLAAAGSGRSTTQLLGVNLSSKQFFFIMHCALGCAMGGHRSPDDLQQRCMVVYQTRKRLVDGPCGQLAKGSGPNDCRYI</sequence>
<accession>A0ACB8CT56</accession>
<dbReference type="EMBL" id="CM023474">
    <property type="protein sequence ID" value="KAH7950276.1"/>
    <property type="molecule type" value="Genomic_DNA"/>
</dbReference>
<evidence type="ECO:0000313" key="2">
    <source>
        <dbReference type="Proteomes" id="UP000821865"/>
    </source>
</evidence>
<gene>
    <name evidence="1" type="ORF">HPB49_021797</name>
</gene>
<protein>
    <submittedName>
        <fullName evidence="1">Uncharacterized protein</fullName>
    </submittedName>
</protein>